<evidence type="ECO:0000259" key="2">
    <source>
        <dbReference type="Pfam" id="PF00394"/>
    </source>
</evidence>
<dbReference type="SMR" id="F9DUV9"/>
<feature type="domain" description="Plastocyanin-like" evidence="4">
    <location>
        <begin position="51"/>
        <end position="88"/>
    </location>
</feature>
<dbReference type="CDD" id="cd13868">
    <property type="entry name" value="CuRO_2_CotA_like"/>
    <property type="match status" value="1"/>
</dbReference>
<dbReference type="InterPro" id="IPR011707">
    <property type="entry name" value="Cu-oxidase-like_N"/>
</dbReference>
<evidence type="ECO:0000313" key="5">
    <source>
        <dbReference type="EMBL" id="EGQ24147.1"/>
    </source>
</evidence>
<name>F9DUV9_9BACL</name>
<keyword evidence="5" id="KW-0167">Capsid protein</keyword>
<evidence type="ECO:0000256" key="1">
    <source>
        <dbReference type="ARBA" id="ARBA00010609"/>
    </source>
</evidence>
<dbReference type="InterPro" id="IPR011706">
    <property type="entry name" value="Cu-oxidase_C"/>
</dbReference>
<dbReference type="EMBL" id="AFPZ01000076">
    <property type="protein sequence ID" value="EGQ24147.1"/>
    <property type="molecule type" value="Genomic_DNA"/>
</dbReference>
<gene>
    <name evidence="5" type="primary">cotA</name>
    <name evidence="5" type="ORF">HMPREF9372_2590</name>
</gene>
<dbReference type="Pfam" id="PF07731">
    <property type="entry name" value="Cu-oxidase_2"/>
    <property type="match status" value="1"/>
</dbReference>
<dbReference type="InterPro" id="IPR008972">
    <property type="entry name" value="Cupredoxin"/>
</dbReference>
<evidence type="ECO:0000313" key="6">
    <source>
        <dbReference type="Proteomes" id="UP000005316"/>
    </source>
</evidence>
<dbReference type="CDD" id="cd13844">
    <property type="entry name" value="CuRO_1_BOD_CotA_like"/>
    <property type="match status" value="1"/>
</dbReference>
<accession>F9DUV9</accession>
<dbReference type="Pfam" id="PF00394">
    <property type="entry name" value="Cu-oxidase"/>
    <property type="match status" value="1"/>
</dbReference>
<dbReference type="SUPFAM" id="SSF49503">
    <property type="entry name" value="Cupredoxins"/>
    <property type="match status" value="3"/>
</dbReference>
<dbReference type="PANTHER" id="PTHR48267:SF1">
    <property type="entry name" value="BILIRUBIN OXIDASE"/>
    <property type="match status" value="1"/>
</dbReference>
<dbReference type="PANTHER" id="PTHR48267">
    <property type="entry name" value="CUPREDOXIN SUPERFAMILY PROTEIN"/>
    <property type="match status" value="1"/>
</dbReference>
<dbReference type="Proteomes" id="UP000005316">
    <property type="component" value="Unassembled WGS sequence"/>
</dbReference>
<feature type="domain" description="Plastocyanin-like" evidence="4">
    <location>
        <begin position="105"/>
        <end position="182"/>
    </location>
</feature>
<dbReference type="GO" id="GO:0005507">
    <property type="term" value="F:copper ion binding"/>
    <property type="evidence" value="ECO:0007669"/>
    <property type="project" value="InterPro"/>
</dbReference>
<dbReference type="CDD" id="cd13891">
    <property type="entry name" value="CuRO_3_CotA_like"/>
    <property type="match status" value="1"/>
</dbReference>
<dbReference type="GO" id="GO:0016491">
    <property type="term" value="F:oxidoreductase activity"/>
    <property type="evidence" value="ECO:0007669"/>
    <property type="project" value="InterPro"/>
</dbReference>
<dbReference type="AlphaFoldDB" id="F9DUV9"/>
<dbReference type="Pfam" id="PF07732">
    <property type="entry name" value="Cu-oxidase_3"/>
    <property type="match status" value="2"/>
</dbReference>
<comment type="similarity">
    <text evidence="1">Belongs to the multicopper oxidase family.</text>
</comment>
<proteinExistence type="inferred from homology"/>
<dbReference type="HOGENOM" id="CLU_009100_4_0_9"/>
<reference evidence="5 6" key="1">
    <citation type="submission" date="2011-04" db="EMBL/GenBank/DDBJ databases">
        <authorList>
            <person name="Muzny D."/>
            <person name="Qin X."/>
            <person name="Deng J."/>
            <person name="Jiang H."/>
            <person name="Liu Y."/>
            <person name="Qu J."/>
            <person name="Song X.-Z."/>
            <person name="Zhang L."/>
            <person name="Thornton R."/>
            <person name="Coyle M."/>
            <person name="Francisco L."/>
            <person name="Jackson L."/>
            <person name="Javaid M."/>
            <person name="Korchina V."/>
            <person name="Kovar C."/>
            <person name="Mata R."/>
            <person name="Mathew T."/>
            <person name="Ngo R."/>
            <person name="Nguyen L."/>
            <person name="Nguyen N."/>
            <person name="Okwuonu G."/>
            <person name="Ongeri F."/>
            <person name="Pham C."/>
            <person name="Simmons D."/>
            <person name="Wilczek-Boney K."/>
            <person name="Hale W."/>
            <person name="Jakkamsetti A."/>
            <person name="Pham P."/>
            <person name="Ruth R."/>
            <person name="San Lucas F."/>
            <person name="Warren J."/>
            <person name="Zhang J."/>
            <person name="Zhao Z."/>
            <person name="Zhou C."/>
            <person name="Zhu D."/>
            <person name="Lee S."/>
            <person name="Bess C."/>
            <person name="Blankenburg K."/>
            <person name="Forbes L."/>
            <person name="Fu Q."/>
            <person name="Gubbala S."/>
            <person name="Hirani K."/>
            <person name="Jayaseelan J.C."/>
            <person name="Lara F."/>
            <person name="Munidasa M."/>
            <person name="Palculict T."/>
            <person name="Patil S."/>
            <person name="Pu L.-L."/>
            <person name="Saada N."/>
            <person name="Tang L."/>
            <person name="Weissenberger G."/>
            <person name="Zhu Y."/>
            <person name="Hemphill L."/>
            <person name="Shang Y."/>
            <person name="Youmans B."/>
            <person name="Ayvaz T."/>
            <person name="Ross M."/>
            <person name="Santibanez J."/>
            <person name="Aqrawi P."/>
            <person name="Gross S."/>
            <person name="Joshi V."/>
            <person name="Fowler G."/>
            <person name="Nazareth L."/>
            <person name="Reid J."/>
            <person name="Worley K."/>
            <person name="Petrosino J."/>
            <person name="Highlander S."/>
            <person name="Gibbs R."/>
        </authorList>
    </citation>
    <scope>NUCLEOTIDE SEQUENCE [LARGE SCALE GENOMIC DNA]</scope>
    <source>
        <strain evidence="5 6">2681</strain>
    </source>
</reference>
<dbReference type="Gene3D" id="2.60.40.420">
    <property type="entry name" value="Cupredoxins - blue copper proteins"/>
    <property type="match status" value="3"/>
</dbReference>
<dbReference type="eggNOG" id="COG2132">
    <property type="taxonomic scope" value="Bacteria"/>
</dbReference>
<dbReference type="InterPro" id="IPR045087">
    <property type="entry name" value="Cu-oxidase_fam"/>
</dbReference>
<dbReference type="InterPro" id="IPR001117">
    <property type="entry name" value="Cu-oxidase_2nd"/>
</dbReference>
<comment type="caution">
    <text evidence="5">The sequence shown here is derived from an EMBL/GenBank/DDBJ whole genome shotgun (WGS) entry which is preliminary data.</text>
</comment>
<protein>
    <submittedName>
        <fullName evidence="5">Spore coat protein A</fullName>
    </submittedName>
</protein>
<evidence type="ECO:0000259" key="3">
    <source>
        <dbReference type="Pfam" id="PF07731"/>
    </source>
</evidence>
<feature type="domain" description="Plastocyanin-like" evidence="3">
    <location>
        <begin position="407"/>
        <end position="526"/>
    </location>
</feature>
<sequence length="609" mass="69894">MEGCDMMDLTPFVDSLPIPQYISPKERHTCFTYYEIAMKEFYHQFHSELAPTKIWGYGGQFPGPVINVHRGECTHVKWMNQLPDKHLLPIDRTLHGSGEHMPDVRTVVHLHGAEVEPESDGYPEAWFTNDFKFVGPVFDSPIYKYNNNQRASTLWYHDHAVGITRLNVYAGLVGMYIIRDEEERKLHLPSGAYEIPLVIADRGFNEDGSLFYPDTTNVRPGDLEPGLEFPHPSVTPGETFENITVNGKVWPFLEVERRKYRFRILNASNERFYRIKLSNGQKFIQIGTDGGLLEKSVHMTELTIGPSERMDVVLDFSKYQPGTEIVIENTARSPFDFDPPVGIDPDPKKDGQIMQFRVVELDGTDTSKVPAVLSRIPKLKACDAERTRDITLEAEIDQYGRFRFLLNKKGFMERIDVKPKLNDTEIWRFINTAGATHPMHIHLIQFQILDRIPFDVQGFTANGLLSFTGPPQPPAENEHGWKDTVQSPPGFVTRVIMRFAPFTGRYVYHCHILEHEDYDMMRPFEIVERRCVCNQNCSHKCTCKCECKKTCTCTGQCKCICKQPDKCECKTTCKCHEKKPSQPPKDVECQSQKCPKCPPCSETYRCECE</sequence>
<organism evidence="5 6">
    <name type="scientific">Sporosarcina newyorkensis 2681</name>
    <dbReference type="NCBI Taxonomy" id="1027292"/>
    <lineage>
        <taxon>Bacteria</taxon>
        <taxon>Bacillati</taxon>
        <taxon>Bacillota</taxon>
        <taxon>Bacilli</taxon>
        <taxon>Bacillales</taxon>
        <taxon>Caryophanaceae</taxon>
        <taxon>Sporosarcina</taxon>
    </lineage>
</organism>
<keyword evidence="5" id="KW-0946">Virion</keyword>
<feature type="domain" description="Plastocyanin-like" evidence="2">
    <location>
        <begin position="250"/>
        <end position="318"/>
    </location>
</feature>
<evidence type="ECO:0000259" key="4">
    <source>
        <dbReference type="Pfam" id="PF07732"/>
    </source>
</evidence>